<feature type="compositionally biased region" description="Low complexity" evidence="1">
    <location>
        <begin position="173"/>
        <end position="188"/>
    </location>
</feature>
<keyword evidence="2" id="KW-0812">Transmembrane</keyword>
<evidence type="ECO:0000313" key="4">
    <source>
        <dbReference type="Proteomes" id="UP001465976"/>
    </source>
</evidence>
<evidence type="ECO:0000256" key="2">
    <source>
        <dbReference type="SAM" id="Phobius"/>
    </source>
</evidence>
<feature type="region of interest" description="Disordered" evidence="1">
    <location>
        <begin position="1"/>
        <end position="22"/>
    </location>
</feature>
<sequence length="254" mass="27365">MATSTSTLPGGGMPEDARSTGGKHTGAIVGGVIGALCGVGLLSFIFWCWWRRRNRRRWKSTAVLDDQSMVEVQGSDRHATVLARFFANNKTRDSGEVHNNGPQDVDRISGTNIPIAPSNAQSSSVQRTIANPDPATEETATSPKQREALGLKGTVQGEGTEESLYNPHPIPTPIASSSSPQSENSTVPTAYRDPPEGKPPLIRLSIDGLHMEERREPTAGGGTDNVVELQRRVEALTRENEILTLNAQPPPAYH</sequence>
<evidence type="ECO:0000256" key="1">
    <source>
        <dbReference type="SAM" id="MobiDB-lite"/>
    </source>
</evidence>
<name>A0ABR3FXD7_9AGAR</name>
<feature type="region of interest" description="Disordered" evidence="1">
    <location>
        <begin position="92"/>
        <end position="202"/>
    </location>
</feature>
<accession>A0ABR3FXD7</accession>
<comment type="caution">
    <text evidence="3">The sequence shown here is derived from an EMBL/GenBank/DDBJ whole genome shotgun (WGS) entry which is preliminary data.</text>
</comment>
<protein>
    <submittedName>
        <fullName evidence="3">Uncharacterized protein</fullName>
    </submittedName>
</protein>
<keyword evidence="2" id="KW-1133">Transmembrane helix</keyword>
<reference evidence="3 4" key="1">
    <citation type="submission" date="2024-02" db="EMBL/GenBank/DDBJ databases">
        <title>A draft genome for the cacao thread blight pathogen Marasmius crinis-equi.</title>
        <authorList>
            <person name="Cohen S.P."/>
            <person name="Baruah I.K."/>
            <person name="Amoako-Attah I."/>
            <person name="Bukari Y."/>
            <person name="Meinhardt L.W."/>
            <person name="Bailey B.A."/>
        </authorList>
    </citation>
    <scope>NUCLEOTIDE SEQUENCE [LARGE SCALE GENOMIC DNA]</scope>
    <source>
        <strain evidence="3 4">GH-76</strain>
    </source>
</reference>
<feature type="transmembrane region" description="Helical" evidence="2">
    <location>
        <begin position="27"/>
        <end position="50"/>
    </location>
</feature>
<feature type="compositionally biased region" description="Polar residues" evidence="1">
    <location>
        <begin position="118"/>
        <end position="129"/>
    </location>
</feature>
<proteinExistence type="predicted"/>
<keyword evidence="2" id="KW-0472">Membrane</keyword>
<organism evidence="3 4">
    <name type="scientific">Marasmius crinis-equi</name>
    <dbReference type="NCBI Taxonomy" id="585013"/>
    <lineage>
        <taxon>Eukaryota</taxon>
        <taxon>Fungi</taxon>
        <taxon>Dikarya</taxon>
        <taxon>Basidiomycota</taxon>
        <taxon>Agaricomycotina</taxon>
        <taxon>Agaricomycetes</taxon>
        <taxon>Agaricomycetidae</taxon>
        <taxon>Agaricales</taxon>
        <taxon>Marasmiineae</taxon>
        <taxon>Marasmiaceae</taxon>
        <taxon>Marasmius</taxon>
    </lineage>
</organism>
<dbReference type="EMBL" id="JBAHYK010000036">
    <property type="protein sequence ID" value="KAL0580209.1"/>
    <property type="molecule type" value="Genomic_DNA"/>
</dbReference>
<evidence type="ECO:0000313" key="3">
    <source>
        <dbReference type="EMBL" id="KAL0580209.1"/>
    </source>
</evidence>
<gene>
    <name evidence="3" type="ORF">V5O48_001802</name>
</gene>
<keyword evidence="4" id="KW-1185">Reference proteome</keyword>
<dbReference type="Proteomes" id="UP001465976">
    <property type="component" value="Unassembled WGS sequence"/>
</dbReference>